<evidence type="ECO:0000313" key="1">
    <source>
        <dbReference type="EMBL" id="KAA1129476.1"/>
    </source>
</evidence>
<accession>A0A5B0RTX1</accession>
<sequence length="105" mass="11241">MDKSTELGLEGMRCPESASSIVSITVVPVADLVPLRRSEWEQRQHAFGQGGHITCRVALRTGRPSRTALADQWASRSSVDGIVSHGLGGFVVRWALAGDGLTGRL</sequence>
<dbReference type="Proteomes" id="UP000325313">
    <property type="component" value="Unassembled WGS sequence"/>
</dbReference>
<reference evidence="1 2" key="1">
    <citation type="submission" date="2019-05" db="EMBL/GenBank/DDBJ databases">
        <title>Emergence of the Ug99 lineage of the wheat stem rust pathogen through somatic hybridization.</title>
        <authorList>
            <person name="Li F."/>
            <person name="Upadhyaya N.M."/>
            <person name="Sperschneider J."/>
            <person name="Matny O."/>
            <person name="Nguyen-Phuc H."/>
            <person name="Mago R."/>
            <person name="Raley C."/>
            <person name="Miller M.E."/>
            <person name="Silverstein K.A.T."/>
            <person name="Henningsen E."/>
            <person name="Hirsch C.D."/>
            <person name="Visser B."/>
            <person name="Pretorius Z.A."/>
            <person name="Steffenson B.J."/>
            <person name="Schwessinger B."/>
            <person name="Dodds P.N."/>
            <person name="Figueroa M."/>
        </authorList>
    </citation>
    <scope>NUCLEOTIDE SEQUENCE [LARGE SCALE GENOMIC DNA]</scope>
    <source>
        <strain evidence="1 2">Ug99</strain>
    </source>
</reference>
<evidence type="ECO:0000313" key="2">
    <source>
        <dbReference type="Proteomes" id="UP000325313"/>
    </source>
</evidence>
<dbReference type="AlphaFoldDB" id="A0A5B0RTX1"/>
<comment type="caution">
    <text evidence="1">The sequence shown here is derived from an EMBL/GenBank/DDBJ whole genome shotgun (WGS) entry which is preliminary data.</text>
</comment>
<protein>
    <submittedName>
        <fullName evidence="1">Uncharacterized protein</fullName>
    </submittedName>
</protein>
<gene>
    <name evidence="1" type="ORF">PGTUg99_011800</name>
</gene>
<organism evidence="1 2">
    <name type="scientific">Puccinia graminis f. sp. tritici</name>
    <dbReference type="NCBI Taxonomy" id="56615"/>
    <lineage>
        <taxon>Eukaryota</taxon>
        <taxon>Fungi</taxon>
        <taxon>Dikarya</taxon>
        <taxon>Basidiomycota</taxon>
        <taxon>Pucciniomycotina</taxon>
        <taxon>Pucciniomycetes</taxon>
        <taxon>Pucciniales</taxon>
        <taxon>Pucciniaceae</taxon>
        <taxon>Puccinia</taxon>
    </lineage>
</organism>
<dbReference type="EMBL" id="VDEP01000136">
    <property type="protein sequence ID" value="KAA1129476.1"/>
    <property type="molecule type" value="Genomic_DNA"/>
</dbReference>
<name>A0A5B0RTX1_PUCGR</name>
<proteinExistence type="predicted"/>